<sequence length="145" mass="16644">MSSRSAALVRCYLWPLLPPPLVATVDPHHHHRSGREARVRFSFPVSRRPATLVPPCRPCSFLYRHPLSRPFAPRASSHDYRFSPNQSKVIPSVSRPCPVLRPPRGTLPNCHAACRCQHRFQRYGTLSDHPRWQRTVCAVRRSVHS</sequence>
<evidence type="ECO:0000313" key="1">
    <source>
        <dbReference type="EMBL" id="MBW60915.1"/>
    </source>
</evidence>
<name>A0A2M4C6Q8_9DIPT</name>
<proteinExistence type="predicted"/>
<protein>
    <submittedName>
        <fullName evidence="1">Putative secreted protein</fullName>
    </submittedName>
</protein>
<organism evidence="1">
    <name type="scientific">Anopheles marajoara</name>
    <dbReference type="NCBI Taxonomy" id="58244"/>
    <lineage>
        <taxon>Eukaryota</taxon>
        <taxon>Metazoa</taxon>
        <taxon>Ecdysozoa</taxon>
        <taxon>Arthropoda</taxon>
        <taxon>Hexapoda</taxon>
        <taxon>Insecta</taxon>
        <taxon>Pterygota</taxon>
        <taxon>Neoptera</taxon>
        <taxon>Endopterygota</taxon>
        <taxon>Diptera</taxon>
        <taxon>Nematocera</taxon>
        <taxon>Culicoidea</taxon>
        <taxon>Culicidae</taxon>
        <taxon>Anophelinae</taxon>
        <taxon>Anopheles</taxon>
    </lineage>
</organism>
<accession>A0A2M4C6Q8</accession>
<dbReference type="EMBL" id="GGFJ01011774">
    <property type="protein sequence ID" value="MBW60915.1"/>
    <property type="molecule type" value="Transcribed_RNA"/>
</dbReference>
<dbReference type="AlphaFoldDB" id="A0A2M4C6Q8"/>
<reference evidence="1" key="1">
    <citation type="submission" date="2018-01" db="EMBL/GenBank/DDBJ databases">
        <title>An insight into the sialome of Amazonian anophelines.</title>
        <authorList>
            <person name="Ribeiro J.M."/>
            <person name="Scarpassa V."/>
            <person name="Calvo E."/>
        </authorList>
    </citation>
    <scope>NUCLEOTIDE SEQUENCE</scope>
    <source>
        <tissue evidence="1">Salivary glands</tissue>
    </source>
</reference>